<sequence length="307" mass="33268">MCLGYLTSPDIYQTDMDDIQIRQPPIDFSGTVGADGANSRVRDAMGVQYIKWNYDQMGIVATVKLGEPTANIVAWQRFLPGGPVALLPLTDTLSSLVWSVSHEKAKELLKLEEEHFVDAINDALWKVYHRDGIVESGMKALQQLLAGLSLQTGVTKQLPPSAAGIVEGSRAAFPLGFGHSVCYVKPGSVLVGDAAHKVHPLAGQGVNLGFGDVTTLVQILAEAARNGAMFGDMAYLTKYETLRQRHNVPTMLAIDALHRLYKGTAAPIVLARSLGLQLTNALPPLKVSERIVGMFYNKFTLVSRISI</sequence>
<dbReference type="InterPro" id="IPR002938">
    <property type="entry name" value="FAD-bd"/>
</dbReference>
<dbReference type="GO" id="GO:0071949">
    <property type="term" value="F:FAD binding"/>
    <property type="evidence" value="ECO:0007669"/>
    <property type="project" value="InterPro"/>
</dbReference>
<dbReference type="KEGG" id="ccin:112494071"/>
<evidence type="ECO:0000256" key="5">
    <source>
        <dbReference type="ARBA" id="ARBA00023002"/>
    </source>
</evidence>
<proteinExistence type="inferred from homology"/>
<organism evidence="8 9">
    <name type="scientific">Cephus cinctus</name>
    <name type="common">Wheat stem sawfly</name>
    <dbReference type="NCBI Taxonomy" id="211228"/>
    <lineage>
        <taxon>Eukaryota</taxon>
        <taxon>Metazoa</taxon>
        <taxon>Ecdysozoa</taxon>
        <taxon>Arthropoda</taxon>
        <taxon>Hexapoda</taxon>
        <taxon>Insecta</taxon>
        <taxon>Pterygota</taxon>
        <taxon>Neoptera</taxon>
        <taxon>Endopterygota</taxon>
        <taxon>Hymenoptera</taxon>
        <taxon>Cephoidea</taxon>
        <taxon>Cephidae</taxon>
        <taxon>Cephus</taxon>
    </lineage>
</organism>
<feature type="domain" description="FAD-binding" evidence="7">
    <location>
        <begin position="189"/>
        <end position="244"/>
    </location>
</feature>
<dbReference type="CTD" id="51004"/>
<keyword evidence="3" id="KW-0285">Flavoprotein</keyword>
<keyword evidence="5" id="KW-0560">Oxidoreductase</keyword>
<dbReference type="Pfam" id="PF01494">
    <property type="entry name" value="FAD_binding_3"/>
    <property type="match status" value="1"/>
</dbReference>
<keyword evidence="9" id="KW-0830">Ubiquinone</keyword>
<dbReference type="InterPro" id="IPR010971">
    <property type="entry name" value="UbiH/COQ6"/>
</dbReference>
<dbReference type="Gene3D" id="3.50.50.60">
    <property type="entry name" value="FAD/NAD(P)-binding domain"/>
    <property type="match status" value="1"/>
</dbReference>
<dbReference type="Gene3D" id="3.30.9.10">
    <property type="entry name" value="D-Amino Acid Oxidase, subunit A, domain 2"/>
    <property type="match status" value="1"/>
</dbReference>
<evidence type="ECO:0000256" key="2">
    <source>
        <dbReference type="ARBA" id="ARBA00005349"/>
    </source>
</evidence>
<dbReference type="FunFam" id="3.30.9.10:FF:000111">
    <property type="entry name" value="Ubiquinone biosynthesis monooxygenase COQ6, mitochondrial"/>
    <property type="match status" value="1"/>
</dbReference>
<keyword evidence="8" id="KW-1185">Reference proteome</keyword>
<comment type="similarity">
    <text evidence="2">Belongs to the UbiH/COQ6 family.</text>
</comment>
<dbReference type="InterPro" id="IPR018168">
    <property type="entry name" value="Ubi_Hdrlase_CS"/>
</dbReference>
<dbReference type="Proteomes" id="UP000694920">
    <property type="component" value="Unplaced"/>
</dbReference>
<dbReference type="PROSITE" id="PS01304">
    <property type="entry name" value="UBIH"/>
    <property type="match status" value="1"/>
</dbReference>
<keyword evidence="6 9" id="KW-0503">Monooxygenase</keyword>
<dbReference type="RefSeq" id="XP_024938933.1">
    <property type="nucleotide sequence ID" value="XM_025083165.1"/>
</dbReference>
<evidence type="ECO:0000259" key="7">
    <source>
        <dbReference type="Pfam" id="PF01494"/>
    </source>
</evidence>
<dbReference type="GeneID" id="112494071"/>
<dbReference type="InterPro" id="IPR036188">
    <property type="entry name" value="FAD/NAD-bd_sf"/>
</dbReference>
<dbReference type="NCBIfam" id="TIGR01988">
    <property type="entry name" value="Ubi-OHases"/>
    <property type="match status" value="1"/>
</dbReference>
<dbReference type="GO" id="GO:0006744">
    <property type="term" value="P:ubiquinone biosynthetic process"/>
    <property type="evidence" value="ECO:0007669"/>
    <property type="project" value="InterPro"/>
</dbReference>
<protein>
    <submittedName>
        <fullName evidence="9">Ubiquinone biosynthesis monooxygenase COQ6, mitochondrial</fullName>
    </submittedName>
</protein>
<dbReference type="FunFam" id="3.50.50.60:FF:000021">
    <property type="entry name" value="Ubiquinone biosynthesis monooxygenase COQ6"/>
    <property type="match status" value="1"/>
</dbReference>
<dbReference type="GO" id="GO:0016705">
    <property type="term" value="F:oxidoreductase activity, acting on paired donors, with incorporation or reduction of molecular oxygen"/>
    <property type="evidence" value="ECO:0007669"/>
    <property type="project" value="InterPro"/>
</dbReference>
<name>A0AAJ7RDK6_CEPCN</name>
<dbReference type="PANTHER" id="PTHR43876:SF7">
    <property type="entry name" value="UBIQUINONE BIOSYNTHESIS MONOOXYGENASE COQ6, MITOCHONDRIAL"/>
    <property type="match status" value="1"/>
</dbReference>
<evidence type="ECO:0000256" key="4">
    <source>
        <dbReference type="ARBA" id="ARBA00022827"/>
    </source>
</evidence>
<dbReference type="GO" id="GO:0004497">
    <property type="term" value="F:monooxygenase activity"/>
    <property type="evidence" value="ECO:0007669"/>
    <property type="project" value="UniProtKB-KW"/>
</dbReference>
<dbReference type="InterPro" id="IPR051205">
    <property type="entry name" value="UbiH/COQ6_monooxygenase"/>
</dbReference>
<dbReference type="GO" id="GO:0005739">
    <property type="term" value="C:mitochondrion"/>
    <property type="evidence" value="ECO:0007669"/>
    <property type="project" value="TreeGrafter"/>
</dbReference>
<evidence type="ECO:0000313" key="8">
    <source>
        <dbReference type="Proteomes" id="UP000694920"/>
    </source>
</evidence>
<evidence type="ECO:0000256" key="1">
    <source>
        <dbReference type="ARBA" id="ARBA00001974"/>
    </source>
</evidence>
<evidence type="ECO:0000256" key="3">
    <source>
        <dbReference type="ARBA" id="ARBA00022630"/>
    </source>
</evidence>
<dbReference type="PANTHER" id="PTHR43876">
    <property type="entry name" value="UBIQUINONE BIOSYNTHESIS MONOOXYGENASE COQ6, MITOCHONDRIAL"/>
    <property type="match status" value="1"/>
</dbReference>
<reference evidence="9" key="1">
    <citation type="submission" date="2025-08" db="UniProtKB">
        <authorList>
            <consortium name="RefSeq"/>
        </authorList>
    </citation>
    <scope>IDENTIFICATION</scope>
</reference>
<comment type="cofactor">
    <cofactor evidence="1">
        <name>FAD</name>
        <dbReference type="ChEBI" id="CHEBI:57692"/>
    </cofactor>
</comment>
<evidence type="ECO:0000256" key="6">
    <source>
        <dbReference type="ARBA" id="ARBA00023033"/>
    </source>
</evidence>
<dbReference type="PRINTS" id="PR00420">
    <property type="entry name" value="RNGMNOXGNASE"/>
</dbReference>
<keyword evidence="4" id="KW-0274">FAD</keyword>
<dbReference type="AlphaFoldDB" id="A0AAJ7RDK6"/>
<evidence type="ECO:0000313" key="9">
    <source>
        <dbReference type="RefSeq" id="XP_024938933.1"/>
    </source>
</evidence>
<dbReference type="SUPFAM" id="SSF51905">
    <property type="entry name" value="FAD/NAD(P)-binding domain"/>
    <property type="match status" value="1"/>
</dbReference>
<gene>
    <name evidence="9" type="primary">LOC112494071</name>
</gene>
<accession>A0AAJ7RDK6</accession>